<dbReference type="AlphaFoldDB" id="A0A8J5TA06"/>
<organism evidence="2 3">
    <name type="scientific">Zizania palustris</name>
    <name type="common">Northern wild rice</name>
    <dbReference type="NCBI Taxonomy" id="103762"/>
    <lineage>
        <taxon>Eukaryota</taxon>
        <taxon>Viridiplantae</taxon>
        <taxon>Streptophyta</taxon>
        <taxon>Embryophyta</taxon>
        <taxon>Tracheophyta</taxon>
        <taxon>Spermatophyta</taxon>
        <taxon>Magnoliopsida</taxon>
        <taxon>Liliopsida</taxon>
        <taxon>Poales</taxon>
        <taxon>Poaceae</taxon>
        <taxon>BOP clade</taxon>
        <taxon>Oryzoideae</taxon>
        <taxon>Oryzeae</taxon>
        <taxon>Zizaniinae</taxon>
        <taxon>Zizania</taxon>
    </lineage>
</organism>
<evidence type="ECO:0000256" key="1">
    <source>
        <dbReference type="ARBA" id="ARBA00022679"/>
    </source>
</evidence>
<gene>
    <name evidence="2" type="ORF">GUJ93_ZPchr0007g3254</name>
</gene>
<sequence>MMPTPPPLPPPPVHVVSARTVKTSPRPRERIPLNSRDVAMLLVNYIQKGLLFTPPTSPPLLSTTDVVDHLAASLATALEAYYPVAGRFVTERHQQGCSISIDCDGQGVQIVHAVADGIAMHHRHVVNYDGHQVPLFIIQVTELNDGVFVGFVYNHALSDGTAFWDFINAWAQIARVRLAPPDQGAEALGSSWRPPFLKRWSLDGTPVVLPYADMSESEIIERLEPPLLCERMLHFSAESLVALKDLISLGGPQWQNAKNLALLSCRQGQFPPVCRLDLVPPGCCLDSIPSGGLRRCSVEAVAGSRHRHCFGLQLRHHYLELNPVAGSCSRHCSGLQIRHNYLELNTQGDFGVR</sequence>
<keyword evidence="3" id="KW-1185">Reference proteome</keyword>
<dbReference type="EMBL" id="JAAALK010000282">
    <property type="protein sequence ID" value="KAG8080887.1"/>
    <property type="molecule type" value="Genomic_DNA"/>
</dbReference>
<dbReference type="PANTHER" id="PTHR31896:SF12">
    <property type="entry name" value="HXXXD-TYPE ACYL-TRANSFERASE FAMILY PROTEIN"/>
    <property type="match status" value="1"/>
</dbReference>
<keyword evidence="1" id="KW-0808">Transferase</keyword>
<reference evidence="2" key="1">
    <citation type="journal article" date="2021" name="bioRxiv">
        <title>Whole Genome Assembly and Annotation of Northern Wild Rice, Zizania palustris L., Supports a Whole Genome Duplication in the Zizania Genus.</title>
        <authorList>
            <person name="Haas M."/>
            <person name="Kono T."/>
            <person name="Macchietto M."/>
            <person name="Millas R."/>
            <person name="McGilp L."/>
            <person name="Shao M."/>
            <person name="Duquette J."/>
            <person name="Hirsch C.N."/>
            <person name="Kimball J."/>
        </authorList>
    </citation>
    <scope>NUCLEOTIDE SEQUENCE</scope>
    <source>
        <tissue evidence="2">Fresh leaf tissue</tissue>
    </source>
</reference>
<comment type="caution">
    <text evidence="2">The sequence shown here is derived from an EMBL/GenBank/DDBJ whole genome shotgun (WGS) entry which is preliminary data.</text>
</comment>
<dbReference type="GO" id="GO:0016740">
    <property type="term" value="F:transferase activity"/>
    <property type="evidence" value="ECO:0007669"/>
    <property type="project" value="UniProtKB-KW"/>
</dbReference>
<reference evidence="2" key="2">
    <citation type="submission" date="2021-02" db="EMBL/GenBank/DDBJ databases">
        <authorList>
            <person name="Kimball J.A."/>
            <person name="Haas M.W."/>
            <person name="Macchietto M."/>
            <person name="Kono T."/>
            <person name="Duquette J."/>
            <person name="Shao M."/>
        </authorList>
    </citation>
    <scope>NUCLEOTIDE SEQUENCE</scope>
    <source>
        <tissue evidence="2">Fresh leaf tissue</tissue>
    </source>
</reference>
<dbReference type="OrthoDB" id="620762at2759"/>
<dbReference type="PANTHER" id="PTHR31896">
    <property type="entry name" value="FAMILY REGULATORY PROTEIN, PUTATIVE (AFU_ORTHOLOGUE AFUA_3G14730)-RELATED"/>
    <property type="match status" value="1"/>
</dbReference>
<protein>
    <submittedName>
        <fullName evidence="2">Uncharacterized protein</fullName>
    </submittedName>
</protein>
<name>A0A8J5TA06_ZIZPA</name>
<proteinExistence type="predicted"/>
<dbReference type="Proteomes" id="UP000729402">
    <property type="component" value="Unassembled WGS sequence"/>
</dbReference>
<dbReference type="Pfam" id="PF02458">
    <property type="entry name" value="Transferase"/>
    <property type="match status" value="1"/>
</dbReference>
<dbReference type="InterPro" id="IPR051283">
    <property type="entry name" value="Sec_Metabolite_Acyltrans"/>
</dbReference>
<accession>A0A8J5TA06</accession>
<evidence type="ECO:0000313" key="3">
    <source>
        <dbReference type="Proteomes" id="UP000729402"/>
    </source>
</evidence>
<evidence type="ECO:0000313" key="2">
    <source>
        <dbReference type="EMBL" id="KAG8080887.1"/>
    </source>
</evidence>